<dbReference type="NCBIfam" id="NF001221">
    <property type="entry name" value="PRK00197.1"/>
    <property type="match status" value="1"/>
</dbReference>
<evidence type="ECO:0000256" key="5">
    <source>
        <dbReference type="ARBA" id="ARBA00023002"/>
    </source>
</evidence>
<feature type="domain" description="Aldehyde dehydrogenase" evidence="8">
    <location>
        <begin position="5"/>
        <end position="285"/>
    </location>
</feature>
<dbReference type="PANTHER" id="PTHR11063:SF8">
    <property type="entry name" value="DELTA-1-PYRROLINE-5-CARBOXYLATE SYNTHASE"/>
    <property type="match status" value="1"/>
</dbReference>
<evidence type="ECO:0000259" key="8">
    <source>
        <dbReference type="Pfam" id="PF00171"/>
    </source>
</evidence>
<evidence type="ECO:0000313" key="10">
    <source>
        <dbReference type="Proteomes" id="UP000050833"/>
    </source>
</evidence>
<dbReference type="RefSeq" id="WP_055945951.1">
    <property type="nucleotide sequence ID" value="NZ_JAQDCV010000003.1"/>
</dbReference>
<dbReference type="EMBL" id="LLKB01000006">
    <property type="protein sequence ID" value="KQC84355.1"/>
    <property type="molecule type" value="Genomic_DNA"/>
</dbReference>
<dbReference type="GO" id="GO:0004350">
    <property type="term" value="F:glutamate-5-semialdehyde dehydrogenase activity"/>
    <property type="evidence" value="ECO:0007669"/>
    <property type="project" value="UniProtKB-UniRule"/>
</dbReference>
<accession>A0AAW3JQ46</accession>
<dbReference type="NCBIfam" id="TIGR00407">
    <property type="entry name" value="proA"/>
    <property type="match status" value="1"/>
</dbReference>
<dbReference type="SUPFAM" id="SSF53720">
    <property type="entry name" value="ALDH-like"/>
    <property type="match status" value="1"/>
</dbReference>
<comment type="similarity">
    <text evidence="7">Belongs to the gamma-glutamyl phosphate reductase family.</text>
</comment>
<protein>
    <recommendedName>
        <fullName evidence="7">Gamma-glutamyl phosphate reductase</fullName>
        <shortName evidence="7">GPR</shortName>
        <ecNumber evidence="7">1.2.1.41</ecNumber>
    </recommendedName>
    <alternativeName>
        <fullName evidence="7">Glutamate-5-semialdehyde dehydrogenase</fullName>
    </alternativeName>
    <alternativeName>
        <fullName evidence="7">Glutamyl-gamma-semialdehyde dehydrogenase</fullName>
        <shortName evidence="7">GSA dehydrogenase</shortName>
    </alternativeName>
</protein>
<dbReference type="GO" id="GO:0005737">
    <property type="term" value="C:cytoplasm"/>
    <property type="evidence" value="ECO:0007669"/>
    <property type="project" value="UniProtKB-SubCell"/>
</dbReference>
<comment type="pathway">
    <text evidence="1 7">Amino-acid biosynthesis; L-proline biosynthesis; L-glutamate 5-semialdehyde from L-glutamate: step 2/2.</text>
</comment>
<keyword evidence="5 7" id="KW-0560">Oxidoreductase</keyword>
<evidence type="ECO:0000256" key="2">
    <source>
        <dbReference type="ARBA" id="ARBA00022605"/>
    </source>
</evidence>
<dbReference type="PANTHER" id="PTHR11063">
    <property type="entry name" value="GLUTAMATE SEMIALDEHYDE DEHYDROGENASE"/>
    <property type="match status" value="1"/>
</dbReference>
<dbReference type="InterPro" id="IPR016162">
    <property type="entry name" value="Ald_DH_N"/>
</dbReference>
<dbReference type="InterPro" id="IPR012134">
    <property type="entry name" value="Glu-5-SA_DH"/>
</dbReference>
<sequence>MNYIEQLGKAAKASKKSIATAGTAKKNEVLEKIAENLRKNIDVILKENEKDTAMAKENGITDAMVDRLRLTPERINDIADACIYLTGLNDPVGEVIEGYTRPNGMRITKTRVPMGVIGIIFESRPNVTVDAATLCIKSGNAAILRGGKEAINSNKILMDIMRESVEECGLPKDIIQLVEDTSRESSNQMMRANGYIDVLIPRGGKGLIKAVVENATVPVIETGSGNCHIYIDESADIDMAVSVTNNGKTQRPSVCNALETCLVHKSVAKEFLPKLMEEFKKFNVDVRGCERTVEILGEGIKPATEEDYATEFDDYIMAVKVVDDIDEAIEHISEYSTGHSECIITNDLKNAEKFQREIDSACVYVNCSTRFTDGGEFGFGAEIGISTQRLHARGPMGLRELTTMKYLINGDGQIRK</sequence>
<comment type="function">
    <text evidence="7">Catalyzes the NADPH-dependent reduction of L-glutamate 5-phosphate into L-glutamate 5-semialdehyde and phosphate. The product spontaneously undergoes cyclization to form 1-pyrroline-5-carboxylate.</text>
</comment>
<dbReference type="Gene3D" id="3.40.309.10">
    <property type="entry name" value="Aldehyde Dehydrogenase, Chain A, domain 2"/>
    <property type="match status" value="1"/>
</dbReference>
<dbReference type="EC" id="1.2.1.41" evidence="7"/>
<dbReference type="PIRSF" id="PIRSF000151">
    <property type="entry name" value="GPR"/>
    <property type="match status" value="1"/>
</dbReference>
<comment type="subcellular location">
    <subcellularLocation>
        <location evidence="7">Cytoplasm</location>
    </subcellularLocation>
</comment>
<comment type="caution">
    <text evidence="9">The sequence shown here is derived from an EMBL/GenBank/DDBJ whole genome shotgun (WGS) entry which is preliminary data.</text>
</comment>
<dbReference type="CDD" id="cd07079">
    <property type="entry name" value="ALDH_F18-19_ProA-GPR"/>
    <property type="match status" value="1"/>
</dbReference>
<keyword evidence="10" id="KW-1185">Reference proteome</keyword>
<comment type="catalytic activity">
    <reaction evidence="6 7">
        <text>L-glutamate 5-semialdehyde + phosphate + NADP(+) = L-glutamyl 5-phosphate + NADPH + H(+)</text>
        <dbReference type="Rhea" id="RHEA:19541"/>
        <dbReference type="ChEBI" id="CHEBI:15378"/>
        <dbReference type="ChEBI" id="CHEBI:43474"/>
        <dbReference type="ChEBI" id="CHEBI:57783"/>
        <dbReference type="ChEBI" id="CHEBI:58066"/>
        <dbReference type="ChEBI" id="CHEBI:58274"/>
        <dbReference type="ChEBI" id="CHEBI:58349"/>
        <dbReference type="EC" id="1.2.1.41"/>
    </reaction>
</comment>
<dbReference type="Proteomes" id="UP000050833">
    <property type="component" value="Unassembled WGS sequence"/>
</dbReference>
<proteinExistence type="inferred from homology"/>
<dbReference type="Gene3D" id="3.40.605.10">
    <property type="entry name" value="Aldehyde Dehydrogenase, Chain A, domain 1"/>
    <property type="match status" value="1"/>
</dbReference>
<evidence type="ECO:0000256" key="4">
    <source>
        <dbReference type="ARBA" id="ARBA00022857"/>
    </source>
</evidence>
<dbReference type="InterPro" id="IPR000965">
    <property type="entry name" value="GPR_dom"/>
</dbReference>
<dbReference type="InterPro" id="IPR020593">
    <property type="entry name" value="G-glutamylP_reductase_CS"/>
</dbReference>
<dbReference type="AlphaFoldDB" id="A0AAW3JQ46"/>
<gene>
    <name evidence="7 9" type="primary">proA</name>
    <name evidence="9" type="ORF">APZ18_13700</name>
</gene>
<reference evidence="9 10" key="1">
    <citation type="submission" date="2015-10" db="EMBL/GenBank/DDBJ databases">
        <title>Butyribacter intestini gen. nov., sp. nov., a butyric acid-producing bacterium of the family Lachnospiraceae isolated from the human faeces.</title>
        <authorList>
            <person name="Zou Y."/>
            <person name="Xue W."/>
            <person name="Luo G."/>
            <person name="Lv M."/>
        </authorList>
    </citation>
    <scope>NUCLEOTIDE SEQUENCE [LARGE SCALE GENOMIC DNA]</scope>
    <source>
        <strain evidence="9 10">TF01-11</strain>
    </source>
</reference>
<keyword evidence="2 7" id="KW-0028">Amino-acid biosynthesis</keyword>
<dbReference type="InterPro" id="IPR016161">
    <property type="entry name" value="Ald_DH/histidinol_DH"/>
</dbReference>
<dbReference type="Pfam" id="PF00171">
    <property type="entry name" value="Aldedh"/>
    <property type="match status" value="2"/>
</dbReference>
<keyword evidence="4 7" id="KW-0521">NADP</keyword>
<keyword evidence="7" id="KW-0963">Cytoplasm</keyword>
<evidence type="ECO:0000313" key="9">
    <source>
        <dbReference type="EMBL" id="KQC84355.1"/>
    </source>
</evidence>
<dbReference type="GO" id="GO:0055129">
    <property type="term" value="P:L-proline biosynthetic process"/>
    <property type="evidence" value="ECO:0007669"/>
    <property type="project" value="UniProtKB-UniRule"/>
</dbReference>
<evidence type="ECO:0000256" key="1">
    <source>
        <dbReference type="ARBA" id="ARBA00004985"/>
    </source>
</evidence>
<dbReference type="GO" id="GO:0050661">
    <property type="term" value="F:NADP binding"/>
    <property type="evidence" value="ECO:0007669"/>
    <property type="project" value="InterPro"/>
</dbReference>
<keyword evidence="3 7" id="KW-0641">Proline biosynthesis</keyword>
<evidence type="ECO:0000256" key="7">
    <source>
        <dbReference type="HAMAP-Rule" id="MF_00412"/>
    </source>
</evidence>
<evidence type="ECO:0000256" key="6">
    <source>
        <dbReference type="ARBA" id="ARBA00049024"/>
    </source>
</evidence>
<name>A0AAW3JQ46_9FIRM</name>
<feature type="domain" description="Aldehyde dehydrogenase" evidence="8">
    <location>
        <begin position="316"/>
        <end position="378"/>
    </location>
</feature>
<dbReference type="HAMAP" id="MF_00412">
    <property type="entry name" value="ProA"/>
    <property type="match status" value="1"/>
</dbReference>
<dbReference type="InterPro" id="IPR015590">
    <property type="entry name" value="Aldehyde_DH_dom"/>
</dbReference>
<dbReference type="InterPro" id="IPR016163">
    <property type="entry name" value="Ald_DH_C"/>
</dbReference>
<dbReference type="PROSITE" id="PS01223">
    <property type="entry name" value="PROA"/>
    <property type="match status" value="1"/>
</dbReference>
<dbReference type="FunFam" id="3.40.309.10:FF:000006">
    <property type="entry name" value="Gamma-glutamyl phosphate reductase"/>
    <property type="match status" value="1"/>
</dbReference>
<organism evidence="9 10">
    <name type="scientific">Butyribacter intestini</name>
    <dbReference type="NCBI Taxonomy" id="1703332"/>
    <lineage>
        <taxon>Bacteria</taxon>
        <taxon>Bacillati</taxon>
        <taxon>Bacillota</taxon>
        <taxon>Clostridia</taxon>
        <taxon>Lachnospirales</taxon>
        <taxon>Lachnospiraceae</taxon>
        <taxon>Butyribacter</taxon>
    </lineage>
</organism>
<evidence type="ECO:0000256" key="3">
    <source>
        <dbReference type="ARBA" id="ARBA00022650"/>
    </source>
</evidence>